<organism evidence="1 2">
    <name type="scientific">Brachionus plicatilis</name>
    <name type="common">Marine rotifer</name>
    <name type="synonym">Brachionus muelleri</name>
    <dbReference type="NCBI Taxonomy" id="10195"/>
    <lineage>
        <taxon>Eukaryota</taxon>
        <taxon>Metazoa</taxon>
        <taxon>Spiralia</taxon>
        <taxon>Gnathifera</taxon>
        <taxon>Rotifera</taxon>
        <taxon>Eurotatoria</taxon>
        <taxon>Monogononta</taxon>
        <taxon>Pseudotrocha</taxon>
        <taxon>Ploima</taxon>
        <taxon>Brachionidae</taxon>
        <taxon>Brachionus</taxon>
    </lineage>
</organism>
<accession>A0A3M7QQH2</accession>
<evidence type="ECO:0000313" key="2">
    <source>
        <dbReference type="Proteomes" id="UP000276133"/>
    </source>
</evidence>
<protein>
    <submittedName>
        <fullName evidence="1">Uncharacterized protein</fullName>
    </submittedName>
</protein>
<name>A0A3M7QQH2_BRAPC</name>
<gene>
    <name evidence="1" type="ORF">BpHYR1_019832</name>
</gene>
<keyword evidence="2" id="KW-1185">Reference proteome</keyword>
<reference evidence="1 2" key="1">
    <citation type="journal article" date="2018" name="Sci. Rep.">
        <title>Genomic signatures of local adaptation to the degree of environmental predictability in rotifers.</title>
        <authorList>
            <person name="Franch-Gras L."/>
            <person name="Hahn C."/>
            <person name="Garcia-Roger E.M."/>
            <person name="Carmona M.J."/>
            <person name="Serra M."/>
            <person name="Gomez A."/>
        </authorList>
    </citation>
    <scope>NUCLEOTIDE SEQUENCE [LARGE SCALE GENOMIC DNA]</scope>
    <source>
        <strain evidence="1">HYR1</strain>
    </source>
</reference>
<proteinExistence type="predicted"/>
<comment type="caution">
    <text evidence="1">The sequence shown here is derived from an EMBL/GenBank/DDBJ whole genome shotgun (WGS) entry which is preliminary data.</text>
</comment>
<dbReference type="Proteomes" id="UP000276133">
    <property type="component" value="Unassembled WGS sequence"/>
</dbReference>
<evidence type="ECO:0000313" key="1">
    <source>
        <dbReference type="EMBL" id="RNA13523.1"/>
    </source>
</evidence>
<dbReference type="AlphaFoldDB" id="A0A3M7QQH2"/>
<sequence>MRIKSNYFTQNKVTKNISYYMMKVRIRLIQSNFISIFYCFGQSNMIKNNLQNLDMLILIISNCIFNSNKNTYHLYEFYENFTYQKDFLTFISAFAEKILIIESISYNPEEHSFLLFDI</sequence>
<dbReference type="EMBL" id="REGN01005385">
    <property type="protein sequence ID" value="RNA13523.1"/>
    <property type="molecule type" value="Genomic_DNA"/>
</dbReference>